<dbReference type="InterPro" id="IPR026823">
    <property type="entry name" value="cEGF"/>
</dbReference>
<keyword evidence="3" id="KW-0964">Secreted</keyword>
<name>H3BA21_LATCH</name>
<evidence type="ECO:0000256" key="2">
    <source>
        <dbReference type="ARBA" id="ARBA00004302"/>
    </source>
</evidence>
<dbReference type="CDD" id="cd00054">
    <property type="entry name" value="EGF_CA"/>
    <property type="match status" value="2"/>
</dbReference>
<dbReference type="Pfam" id="PF00058">
    <property type="entry name" value="Ldl_recept_b"/>
    <property type="match status" value="2"/>
</dbReference>
<dbReference type="eggNOG" id="KOG1214">
    <property type="taxonomic scope" value="Eukaryota"/>
</dbReference>
<dbReference type="Gene3D" id="2.120.10.30">
    <property type="entry name" value="TolB, C-terminal domain"/>
    <property type="match status" value="1"/>
</dbReference>
<feature type="repeat" description="LDL-receptor class B" evidence="20">
    <location>
        <begin position="1316"/>
        <end position="1359"/>
    </location>
</feature>
<dbReference type="EMBL" id="AFYH01070077">
    <property type="status" value="NOT_ANNOTATED_CDS"/>
    <property type="molecule type" value="Genomic_DNA"/>
</dbReference>
<dbReference type="PROSITE" id="PS50993">
    <property type="entry name" value="NIDOGEN_G2"/>
    <property type="match status" value="1"/>
</dbReference>
<evidence type="ECO:0000313" key="27">
    <source>
        <dbReference type="Ensembl" id="ENSLACP00000018742.1"/>
    </source>
</evidence>
<evidence type="ECO:0000256" key="21">
    <source>
        <dbReference type="PROSITE-ProRule" id="PRU00500"/>
    </source>
</evidence>
<dbReference type="PROSITE" id="PS51220">
    <property type="entry name" value="NIDO"/>
    <property type="match status" value="1"/>
</dbReference>
<dbReference type="PROSITE" id="PS00484">
    <property type="entry name" value="THYROGLOBULIN_1_1"/>
    <property type="match status" value="3"/>
</dbReference>
<dbReference type="GO" id="GO:0005604">
    <property type="term" value="C:basement membrane"/>
    <property type="evidence" value="ECO:0007669"/>
    <property type="project" value="UniProtKB-SubCell"/>
</dbReference>
<dbReference type="Bgee" id="ENSLACG00000016499">
    <property type="expression patterns" value="Expressed in pelvic fin and 4 other cell types or tissues"/>
</dbReference>
<dbReference type="CDD" id="cd00255">
    <property type="entry name" value="nidG2"/>
    <property type="match status" value="1"/>
</dbReference>
<evidence type="ECO:0000256" key="22">
    <source>
        <dbReference type="SAM" id="MobiDB-lite"/>
    </source>
</evidence>
<feature type="disulfide bond" evidence="21">
    <location>
        <begin position="1215"/>
        <end position="1222"/>
    </location>
</feature>
<feature type="domain" description="EGF-like" evidence="23">
    <location>
        <begin position="850"/>
        <end position="893"/>
    </location>
</feature>
<dbReference type="PROSITE" id="PS51162">
    <property type="entry name" value="THYROGLOBULIN_1_2"/>
    <property type="match status" value="3"/>
</dbReference>
<dbReference type="InterPro" id="IPR000033">
    <property type="entry name" value="LDLR_classB_rpt"/>
</dbReference>
<dbReference type="Pfam" id="PF07474">
    <property type="entry name" value="G2F"/>
    <property type="match status" value="1"/>
</dbReference>
<reference evidence="28" key="1">
    <citation type="submission" date="2011-08" db="EMBL/GenBank/DDBJ databases">
        <title>The draft genome of Latimeria chalumnae.</title>
        <authorList>
            <person name="Di Palma F."/>
            <person name="Alfoldi J."/>
            <person name="Johnson J."/>
            <person name="Berlin A."/>
            <person name="Gnerre S."/>
            <person name="Jaffe D."/>
            <person name="MacCallum I."/>
            <person name="Young S."/>
            <person name="Walker B.J."/>
            <person name="Lander E."/>
            <person name="Lindblad-Toh K."/>
        </authorList>
    </citation>
    <scope>NUCLEOTIDE SEQUENCE [LARGE SCALE GENOMIC DNA]</scope>
    <source>
        <strain evidence="28">Wild caught</strain>
    </source>
</reference>
<evidence type="ECO:0000256" key="17">
    <source>
        <dbReference type="ARBA" id="ARBA00023157"/>
    </source>
</evidence>
<dbReference type="GO" id="GO:0004222">
    <property type="term" value="F:metalloendopeptidase activity"/>
    <property type="evidence" value="ECO:0007669"/>
    <property type="project" value="InterPro"/>
</dbReference>
<dbReference type="SUPFAM" id="SSF57610">
    <property type="entry name" value="Thyroglobulin type-1 domain"/>
    <property type="match status" value="3"/>
</dbReference>
<dbReference type="GeneTree" id="ENSGT00940000157901"/>
<dbReference type="Pfam" id="PF07645">
    <property type="entry name" value="EGF_CA"/>
    <property type="match status" value="1"/>
</dbReference>
<evidence type="ECO:0000256" key="18">
    <source>
        <dbReference type="ARBA" id="ARBA00023180"/>
    </source>
</evidence>
<evidence type="ECO:0000256" key="11">
    <source>
        <dbReference type="ARBA" id="ARBA00022833"/>
    </source>
</evidence>
<evidence type="ECO:0000256" key="5">
    <source>
        <dbReference type="ARBA" id="ARBA00022536"/>
    </source>
</evidence>
<reference evidence="27" key="3">
    <citation type="submission" date="2025-09" db="UniProtKB">
        <authorList>
            <consortium name="Ensembl"/>
        </authorList>
    </citation>
    <scope>IDENTIFICATION</scope>
</reference>
<keyword evidence="8" id="KW-0732">Signal</keyword>
<dbReference type="Pfam" id="PF12947">
    <property type="entry name" value="EGF_3"/>
    <property type="match status" value="1"/>
</dbReference>
<evidence type="ECO:0000256" key="10">
    <source>
        <dbReference type="ARBA" id="ARBA00022801"/>
    </source>
</evidence>
<dbReference type="PROSITE" id="PS51120">
    <property type="entry name" value="LDLRB"/>
    <property type="match status" value="3"/>
</dbReference>
<dbReference type="FunFam" id="2.40.155.10:FF:000001">
    <property type="entry name" value="Nidogen 1"/>
    <property type="match status" value="1"/>
</dbReference>
<keyword evidence="11" id="KW-0862">Zinc</keyword>
<dbReference type="PROSITE" id="PS01186">
    <property type="entry name" value="EGF_2"/>
    <property type="match status" value="4"/>
</dbReference>
<feature type="region of interest" description="Disordered" evidence="22">
    <location>
        <begin position="345"/>
        <end position="420"/>
    </location>
</feature>
<comment type="subcellular location">
    <subcellularLocation>
        <location evidence="2">Secreted</location>
        <location evidence="2">Extracellular space</location>
        <location evidence="2">Extracellular matrix</location>
        <location evidence="2">Basement membrane</location>
    </subcellularLocation>
</comment>
<keyword evidence="18" id="KW-0325">Glycoprotein</keyword>
<keyword evidence="7" id="KW-0479">Metal-binding</keyword>
<dbReference type="Proteomes" id="UP000008672">
    <property type="component" value="Unassembled WGS sequence"/>
</dbReference>
<dbReference type="OMA" id="TCEHNHG"/>
<keyword evidence="4" id="KW-0272">Extracellular matrix</keyword>
<dbReference type="GO" id="GO:0005886">
    <property type="term" value="C:plasma membrane"/>
    <property type="evidence" value="ECO:0007669"/>
    <property type="project" value="TreeGrafter"/>
</dbReference>
<dbReference type="Gene3D" id="2.10.25.10">
    <property type="entry name" value="Laminin"/>
    <property type="match status" value="4"/>
</dbReference>
<feature type="domain" description="Thyroglobulin type-1" evidence="25">
    <location>
        <begin position="1093"/>
        <end position="1165"/>
    </location>
</feature>
<dbReference type="EMBL" id="AFYH01070079">
    <property type="status" value="NOT_ANNOTATED_CDS"/>
    <property type="molecule type" value="Genomic_DNA"/>
</dbReference>
<dbReference type="STRING" id="7897.ENSLACP00000018742"/>
<comment type="caution">
    <text evidence="19">Lacks conserved residue(s) required for the propagation of feature annotation.</text>
</comment>
<evidence type="ECO:0000256" key="16">
    <source>
        <dbReference type="ARBA" id="ARBA00023145"/>
    </source>
</evidence>
<keyword evidence="17 21" id="KW-1015">Disulfide bond</keyword>
<evidence type="ECO:0000256" key="8">
    <source>
        <dbReference type="ARBA" id="ARBA00022729"/>
    </source>
</evidence>
<evidence type="ECO:0000256" key="19">
    <source>
        <dbReference type="PROSITE-ProRule" id="PRU00076"/>
    </source>
</evidence>
<organism evidence="27 28">
    <name type="scientific">Latimeria chalumnae</name>
    <name type="common">Coelacanth</name>
    <dbReference type="NCBI Taxonomy" id="7897"/>
    <lineage>
        <taxon>Eukaryota</taxon>
        <taxon>Metazoa</taxon>
        <taxon>Chordata</taxon>
        <taxon>Craniata</taxon>
        <taxon>Vertebrata</taxon>
        <taxon>Euteleostomi</taxon>
        <taxon>Coelacanthiformes</taxon>
        <taxon>Coelacanthidae</taxon>
        <taxon>Latimeria</taxon>
    </lineage>
</organism>
<dbReference type="GO" id="GO:0017147">
    <property type="term" value="F:Wnt-protein binding"/>
    <property type="evidence" value="ECO:0007669"/>
    <property type="project" value="TreeGrafter"/>
</dbReference>
<dbReference type="InterPro" id="IPR000716">
    <property type="entry name" value="Thyroglobulin_1"/>
</dbReference>
<dbReference type="Ensembl" id="ENSLACT00000018875.1">
    <property type="protein sequence ID" value="ENSLACP00000018742.1"/>
    <property type="gene ID" value="ENSLACG00000016499.1"/>
</dbReference>
<dbReference type="PROSITE" id="PS00546">
    <property type="entry name" value="CYSTEINE_SWITCH"/>
    <property type="match status" value="1"/>
</dbReference>
<keyword evidence="13" id="KW-0084">Basement membrane</keyword>
<dbReference type="InterPro" id="IPR036857">
    <property type="entry name" value="Thyroglobulin_1_sf"/>
</dbReference>
<dbReference type="EMBL" id="AFYH01070076">
    <property type="status" value="NOT_ANNOTATED_CDS"/>
    <property type="molecule type" value="Genomic_DNA"/>
</dbReference>
<dbReference type="FunCoup" id="H3BA21">
    <property type="interactions" value="469"/>
</dbReference>
<dbReference type="PROSITE" id="PS01187">
    <property type="entry name" value="EGF_CA"/>
    <property type="match status" value="2"/>
</dbReference>
<evidence type="ECO:0000256" key="9">
    <source>
        <dbReference type="ARBA" id="ARBA00022737"/>
    </source>
</evidence>
<dbReference type="FunFam" id="4.10.800.10:FF:000001">
    <property type="entry name" value="Testican-3 isoform 2"/>
    <property type="match status" value="1"/>
</dbReference>
<dbReference type="SMART" id="SM00682">
    <property type="entry name" value="G2F"/>
    <property type="match status" value="1"/>
</dbReference>
<dbReference type="InterPro" id="IPR024731">
    <property type="entry name" value="NELL2-like_EGF"/>
</dbReference>
<dbReference type="SMART" id="SM00211">
    <property type="entry name" value="TY"/>
    <property type="match status" value="3"/>
</dbReference>
<dbReference type="FunFam" id="2.10.25.10:FF:000139">
    <property type="entry name" value="Fibulin-1"/>
    <property type="match status" value="1"/>
</dbReference>
<dbReference type="GO" id="GO:0007160">
    <property type="term" value="P:cell-matrix adhesion"/>
    <property type="evidence" value="ECO:0007669"/>
    <property type="project" value="InterPro"/>
</dbReference>
<dbReference type="InterPro" id="IPR000152">
    <property type="entry name" value="EGF-type_Asp/Asn_hydroxyl_site"/>
</dbReference>
<dbReference type="GO" id="GO:0008270">
    <property type="term" value="F:zinc ion binding"/>
    <property type="evidence" value="ECO:0007669"/>
    <property type="project" value="InterPro"/>
</dbReference>
<dbReference type="GO" id="GO:0006508">
    <property type="term" value="P:proteolysis"/>
    <property type="evidence" value="ECO:0007669"/>
    <property type="project" value="UniProtKB-KW"/>
</dbReference>
<dbReference type="InterPro" id="IPR018097">
    <property type="entry name" value="EGF_Ca-bd_CS"/>
</dbReference>
<dbReference type="GO" id="GO:0005509">
    <property type="term" value="F:calcium ion binding"/>
    <property type="evidence" value="ECO:0007669"/>
    <property type="project" value="InterPro"/>
</dbReference>
<dbReference type="SUPFAM" id="SSF63825">
    <property type="entry name" value="YWTD domain"/>
    <property type="match status" value="1"/>
</dbReference>
<keyword evidence="14" id="KW-0130">Cell adhesion</keyword>
<dbReference type="InterPro" id="IPR003886">
    <property type="entry name" value="NIDO_dom"/>
</dbReference>
<dbReference type="SUPFAM" id="SSF54511">
    <property type="entry name" value="GFP-like"/>
    <property type="match status" value="1"/>
</dbReference>
<feature type="domain" description="Thyroglobulin type-1" evidence="25">
    <location>
        <begin position="1177"/>
        <end position="1245"/>
    </location>
</feature>
<evidence type="ECO:0000256" key="12">
    <source>
        <dbReference type="ARBA" id="ARBA00022837"/>
    </source>
</evidence>
<dbReference type="SMART" id="SM00181">
    <property type="entry name" value="EGF"/>
    <property type="match status" value="5"/>
</dbReference>
<evidence type="ECO:0000256" key="4">
    <source>
        <dbReference type="ARBA" id="ARBA00022530"/>
    </source>
</evidence>
<dbReference type="InterPro" id="IPR050778">
    <property type="entry name" value="Cueball_EGF_LRP_Nidogen"/>
</dbReference>
<feature type="disulfide bond" evidence="21">
    <location>
        <begin position="982"/>
        <end position="989"/>
    </location>
</feature>
<proteinExistence type="predicted"/>
<keyword evidence="15" id="KW-0482">Metalloprotease</keyword>
<dbReference type="InterPro" id="IPR049883">
    <property type="entry name" value="NOTCH1_EGF-like"/>
</dbReference>
<dbReference type="Gene3D" id="4.10.800.10">
    <property type="entry name" value="Thyroglobulin type-1"/>
    <property type="match status" value="3"/>
</dbReference>
<dbReference type="InterPro" id="IPR009030">
    <property type="entry name" value="Growth_fac_rcpt_cys_sf"/>
</dbReference>
<dbReference type="FunFam" id="2.10.25.10:FF:000038">
    <property type="entry name" value="Fibrillin 2"/>
    <property type="match status" value="1"/>
</dbReference>
<sequence>MLGKGCNVFFKLQWTFTVVTAIHRQELFPYGPQRGDLILQEGDDETSKVIKLKRPLHFFEAQFSDLYVGTNGIISTQDFPIETEYIDDSFPTDFPVIAPFLSDIDTSNGKGVISYREDTSPDVLARAAEEIRRGFPQSTFYPTNTFLSTWEKVAPYEEVTRTTGPSNRFNTFQVVLAFDDSNAYALFLYPEDGLQFFGTRPKEAYNVQLELPARVGFSRGEIAFLIWRKEGPYYSVTSSEQTVKNLYQASNTGVPGVWLFHIGSTSQFDNIIPAEVGGRPSEGNSVVTLDSTLNNPQQPNVQESEYIDENDEYLESFYDSEDPEYGPLEPTEFILNIHAQPDFSTYPKIGATPPHTEVADPDNAPSSPELSNLPLHPDVEVEPSYSETGVQPVPSSPQYNAAPSYPESENGALPSYPEHETVPFYPEADAVLSKANILPEGKITSHGYPVSENNPSVDHLRRVVNVEEDVDFNTGILTYNTDDRETCQRKQGQCSQYAFCVDYSTGFCCHCQSGYYGNGQHCLPEGAPHRVNGKVSGRLLVGQTAVDFSNVDLHAYVVVNDGRIYTAISDIPEPAGWALLPLSTIGGLFGWLFALEKPGFENGFSITGAKFTQHAEVTFYPGNERLHITQTADGLDTQNYLNVKTDLQGQLPQIPQDATVQLEPYKELYYYSNSVSTSAAHREYTVNSSESGRQKLSYQLQQNITYQDCRYTPRNVPSAQELSINRVFVLYSKEERVLRYAVTNHIGPIQGSNVADPDPRVVNPCYDGTHECDTAAQCLPGIRLAYTCECTTGYQGDGRNCFDVDECTEGLNRCGSYSICINFPGSYRCECQSGYELAADRQTCTLIAVPSNPCKDGSHNCDSADRAHCVYNGGYSFSCVCLPGYAGNGHICTDVNECSEGRCHPAATCYNTAGSFVCRCNPRYEGDGFVCTLKYENTRPKTACEEQRDRLQGEFSPRGARPGLGRHIPQCDEDGNYRPLQCHSSTGSCWCVDANGQELPGTLTTPGSVPPSCGITGQYRVNAPAMASIQQLQPWSLQFVHPYFGFFWPILCKSPSQKLWLILKKISEHHFSFLSWKGKKASLIKKKNNIHLKTACEEQRDRLQAQLSSQGVRPGFGQHIPECDEEGNYRPLQCHSGTGSCWCVDANGWELPGTLTPVGSAPPRCGVPDLEPTHRPQTVCERWKKSLLEYYGGQPKDDQYLPRCDDLGNFTPLQCHGKTDYCWCVDKDGREIEGTRSQHGVSPPCLPSVAPPTVRPAPRPDVTPPGTDTFLLYAQGQHIGHLPLNGTAFDKERAKSLQALHKGSIVVAIDYECQDKIVYWTDIAGRTINRVKLEPGAEPETIINSGLISPEGLTIDYLRRNMYWTDSGLDKIEMSKLDGSERRVLFDTDLVNPRAIIVDSLTGNLYWTDWNREAPKIETSSADGSNRRILVNDGIGLPNGLTFDPFSRQICWADAGTKKLECINPDRTGRHVVRSNLNYPFSLVSYSNSFYYTDWRRSGIIALNKDNSQLTEEYLPEQRSQLYGITIAYPYCPSGRK</sequence>
<keyword evidence="9" id="KW-0677">Repeat</keyword>
<keyword evidence="10" id="KW-0378">Hydrolase</keyword>
<dbReference type="PROSITE" id="PS00010">
    <property type="entry name" value="ASX_HYDROXYL"/>
    <property type="match status" value="3"/>
</dbReference>
<dbReference type="EMBL" id="AFYH01070080">
    <property type="status" value="NOT_ANNOTATED_CDS"/>
    <property type="molecule type" value="Genomic_DNA"/>
</dbReference>
<feature type="repeat" description="LDL-receptor class B" evidence="20">
    <location>
        <begin position="1360"/>
        <end position="1402"/>
    </location>
</feature>
<evidence type="ECO:0000256" key="6">
    <source>
        <dbReference type="ARBA" id="ARBA00022670"/>
    </source>
</evidence>
<dbReference type="InterPro" id="IPR009017">
    <property type="entry name" value="GFP"/>
</dbReference>
<protein>
    <submittedName>
        <fullName evidence="27">Nidogen 2</fullName>
    </submittedName>
</protein>
<feature type="domain" description="NIDO" evidence="26">
    <location>
        <begin position="99"/>
        <end position="265"/>
    </location>
</feature>
<dbReference type="Pfam" id="PF00086">
    <property type="entry name" value="Thyroglobulin_1"/>
    <property type="match status" value="3"/>
</dbReference>
<dbReference type="EMBL" id="AFYH01070078">
    <property type="status" value="NOT_ANNOTATED_CDS"/>
    <property type="molecule type" value="Genomic_DNA"/>
</dbReference>
<dbReference type="SMART" id="SM00539">
    <property type="entry name" value="NIDO"/>
    <property type="match status" value="1"/>
</dbReference>
<dbReference type="InterPro" id="IPR021158">
    <property type="entry name" value="Pept_M10A_Zn_BS"/>
</dbReference>
<dbReference type="PANTHER" id="PTHR46513:SF15">
    <property type="entry name" value="NIDOGEN 2"/>
    <property type="match status" value="1"/>
</dbReference>
<feature type="repeat" description="LDL-receptor class B" evidence="20">
    <location>
        <begin position="1403"/>
        <end position="1447"/>
    </location>
</feature>
<evidence type="ECO:0000256" key="1">
    <source>
        <dbReference type="ARBA" id="ARBA00001947"/>
    </source>
</evidence>
<dbReference type="PROSITE" id="PS50026">
    <property type="entry name" value="EGF_3"/>
    <property type="match status" value="4"/>
</dbReference>
<dbReference type="EMBL" id="AFYH01070081">
    <property type="status" value="NOT_ANNOTATED_CDS"/>
    <property type="molecule type" value="Genomic_DNA"/>
</dbReference>
<dbReference type="SUPFAM" id="SSF57184">
    <property type="entry name" value="Growth factor receptor domain"/>
    <property type="match status" value="1"/>
</dbReference>
<evidence type="ECO:0000256" key="13">
    <source>
        <dbReference type="ARBA" id="ARBA00022869"/>
    </source>
</evidence>
<feature type="domain" description="EGF-like" evidence="23">
    <location>
        <begin position="761"/>
        <end position="802"/>
    </location>
</feature>
<evidence type="ECO:0000259" key="26">
    <source>
        <dbReference type="PROSITE" id="PS51220"/>
    </source>
</evidence>
<dbReference type="GO" id="GO:0042813">
    <property type="term" value="F:Wnt receptor activity"/>
    <property type="evidence" value="ECO:0007669"/>
    <property type="project" value="TreeGrafter"/>
</dbReference>
<dbReference type="InterPro" id="IPR000742">
    <property type="entry name" value="EGF"/>
</dbReference>
<dbReference type="FunFam" id="2.120.10.30:FF:000030">
    <property type="entry name" value="Nidogen 1"/>
    <property type="match status" value="1"/>
</dbReference>
<dbReference type="InParanoid" id="H3BA21"/>
<feature type="domain" description="Nidogen G2 beta-barrel" evidence="24">
    <location>
        <begin position="527"/>
        <end position="756"/>
    </location>
</feature>
<comment type="cofactor">
    <cofactor evidence="1">
        <name>Zn(2+)</name>
        <dbReference type="ChEBI" id="CHEBI:29105"/>
    </cofactor>
</comment>
<dbReference type="SMART" id="SM00135">
    <property type="entry name" value="LY"/>
    <property type="match status" value="5"/>
</dbReference>
<feature type="compositionally biased region" description="Pro residues" evidence="22">
    <location>
        <begin position="1244"/>
        <end position="1256"/>
    </location>
</feature>
<dbReference type="InterPro" id="IPR011042">
    <property type="entry name" value="6-blade_b-propeller_TolB-like"/>
</dbReference>
<accession>H3BA21</accession>
<dbReference type="InterPro" id="IPR001881">
    <property type="entry name" value="EGF-like_Ca-bd_dom"/>
</dbReference>
<keyword evidence="16" id="KW-0865">Zymogen</keyword>
<keyword evidence="5 19" id="KW-0245">EGF-like domain</keyword>
<evidence type="ECO:0000313" key="28">
    <source>
        <dbReference type="Proteomes" id="UP000008672"/>
    </source>
</evidence>
<evidence type="ECO:0000256" key="7">
    <source>
        <dbReference type="ARBA" id="ARBA00022723"/>
    </source>
</evidence>
<dbReference type="CDD" id="cd00191">
    <property type="entry name" value="TY"/>
    <property type="match status" value="3"/>
</dbReference>
<feature type="region of interest" description="Disordered" evidence="22">
    <location>
        <begin position="1235"/>
        <end position="1256"/>
    </location>
</feature>
<dbReference type="GO" id="GO:0060070">
    <property type="term" value="P:canonical Wnt signaling pathway"/>
    <property type="evidence" value="ECO:0007669"/>
    <property type="project" value="TreeGrafter"/>
</dbReference>
<dbReference type="InterPro" id="IPR006605">
    <property type="entry name" value="G2_nidogen/fibulin_G2F"/>
</dbReference>
<evidence type="ECO:0000256" key="3">
    <source>
        <dbReference type="ARBA" id="ARBA00022525"/>
    </source>
</evidence>
<dbReference type="EMBL" id="AFYH01070075">
    <property type="status" value="NOT_ANNOTATED_CDS"/>
    <property type="molecule type" value="Genomic_DNA"/>
</dbReference>
<evidence type="ECO:0000259" key="23">
    <source>
        <dbReference type="PROSITE" id="PS50026"/>
    </source>
</evidence>
<feature type="domain" description="EGF-like" evidence="23">
    <location>
        <begin position="894"/>
        <end position="930"/>
    </location>
</feature>
<dbReference type="Pfam" id="PF06119">
    <property type="entry name" value="NIDO"/>
    <property type="match status" value="1"/>
</dbReference>
<evidence type="ECO:0000256" key="15">
    <source>
        <dbReference type="ARBA" id="ARBA00023049"/>
    </source>
</evidence>
<dbReference type="Pfam" id="PF12662">
    <property type="entry name" value="cEGF"/>
    <property type="match status" value="1"/>
</dbReference>
<dbReference type="Gene3D" id="2.40.155.10">
    <property type="entry name" value="Green fluorescent protein"/>
    <property type="match status" value="1"/>
</dbReference>
<keyword evidence="6" id="KW-0645">Protease</keyword>
<gene>
    <name evidence="27" type="primary">NID2</name>
</gene>
<evidence type="ECO:0000256" key="20">
    <source>
        <dbReference type="PROSITE-ProRule" id="PRU00461"/>
    </source>
</evidence>
<evidence type="ECO:0000259" key="24">
    <source>
        <dbReference type="PROSITE" id="PS50993"/>
    </source>
</evidence>
<reference evidence="27" key="2">
    <citation type="submission" date="2025-08" db="UniProtKB">
        <authorList>
            <consortium name="Ensembl"/>
        </authorList>
    </citation>
    <scope>IDENTIFICATION</scope>
</reference>
<evidence type="ECO:0000256" key="14">
    <source>
        <dbReference type="ARBA" id="ARBA00022889"/>
    </source>
</evidence>
<dbReference type="PANTHER" id="PTHR46513">
    <property type="entry name" value="VITELLOGENIN RECEPTOR-LIKE PROTEIN-RELATED-RELATED"/>
    <property type="match status" value="1"/>
</dbReference>
<evidence type="ECO:0000259" key="25">
    <source>
        <dbReference type="PROSITE" id="PS51162"/>
    </source>
</evidence>
<keyword evidence="28" id="KW-1185">Reference proteome</keyword>
<feature type="domain" description="EGF-like" evidence="23">
    <location>
        <begin position="803"/>
        <end position="845"/>
    </location>
</feature>
<feature type="disulfide bond" evidence="21">
    <location>
        <begin position="1134"/>
        <end position="1141"/>
    </location>
</feature>
<dbReference type="SMART" id="SM00179">
    <property type="entry name" value="EGF_CA"/>
    <property type="match status" value="4"/>
</dbReference>
<feature type="domain" description="Thyroglobulin type-1" evidence="25">
    <location>
        <begin position="941"/>
        <end position="1013"/>
    </location>
</feature>
<keyword evidence="12" id="KW-0106">Calcium</keyword>
<dbReference type="HOGENOM" id="CLU_003163_1_0_1"/>